<dbReference type="SFLD" id="SFLDG00358">
    <property type="entry name" value="Main_(cytGST)"/>
    <property type="match status" value="1"/>
</dbReference>
<dbReference type="InterPro" id="IPR004046">
    <property type="entry name" value="GST_C"/>
</dbReference>
<dbReference type="SFLD" id="SFLDG01150">
    <property type="entry name" value="Main.1:_Beta-like"/>
    <property type="match status" value="1"/>
</dbReference>
<dbReference type="InterPro" id="IPR010987">
    <property type="entry name" value="Glutathione-S-Trfase_C-like"/>
</dbReference>
<dbReference type="Pfam" id="PF02798">
    <property type="entry name" value="GST_N"/>
    <property type="match status" value="1"/>
</dbReference>
<dbReference type="PROSITE" id="PS50404">
    <property type="entry name" value="GST_NTER"/>
    <property type="match status" value="1"/>
</dbReference>
<evidence type="ECO:0000259" key="2">
    <source>
        <dbReference type="PROSITE" id="PS50404"/>
    </source>
</evidence>
<protein>
    <submittedName>
        <fullName evidence="4">Glutathione S-transferase</fullName>
    </submittedName>
</protein>
<name>A0A6N7LMD8_SINTE</name>
<sequence length="206" mass="22616">MLKLFYAPGTCSLASHIALEEAGAAYEARRVDFAKAEQTTPEYLAINPKGRVPALVTDRGILTETPAILAYVAQSFPEKRLAPLDDPFEFARLQSFLSYLCSTVHVAHAHARRGPRWADDPAAHEAMKAKVPQNMGDCFALIESKMFAGPFVMGENYTIADPYLFTIANWLEGDGVDPGRFPKVLDHRNRMVARPAVAKVLAAVQA</sequence>
<dbReference type="SFLD" id="SFLDS00019">
    <property type="entry name" value="Glutathione_Transferase_(cytos"/>
    <property type="match status" value="1"/>
</dbReference>
<dbReference type="GO" id="GO:0016740">
    <property type="term" value="F:transferase activity"/>
    <property type="evidence" value="ECO:0007669"/>
    <property type="project" value="UniProtKB-KW"/>
</dbReference>
<dbReference type="AlphaFoldDB" id="A0A6N7LMD8"/>
<evidence type="ECO:0000256" key="1">
    <source>
        <dbReference type="RuleBase" id="RU003494"/>
    </source>
</evidence>
<dbReference type="CDD" id="cd03188">
    <property type="entry name" value="GST_C_Beta"/>
    <property type="match status" value="1"/>
</dbReference>
<dbReference type="Gene3D" id="3.40.30.10">
    <property type="entry name" value="Glutaredoxin"/>
    <property type="match status" value="1"/>
</dbReference>
<evidence type="ECO:0000313" key="5">
    <source>
        <dbReference type="Proteomes" id="UP000439983"/>
    </source>
</evidence>
<dbReference type="SUPFAM" id="SSF47616">
    <property type="entry name" value="GST C-terminal domain-like"/>
    <property type="match status" value="1"/>
</dbReference>
<dbReference type="InterPro" id="IPR004045">
    <property type="entry name" value="Glutathione_S-Trfase_N"/>
</dbReference>
<dbReference type="PANTHER" id="PTHR44051:SF8">
    <property type="entry name" value="GLUTATHIONE S-TRANSFERASE GSTA"/>
    <property type="match status" value="1"/>
</dbReference>
<proteinExistence type="inferred from homology"/>
<dbReference type="InterPro" id="IPR036249">
    <property type="entry name" value="Thioredoxin-like_sf"/>
</dbReference>
<keyword evidence="4" id="KW-0808">Transferase</keyword>
<dbReference type="Proteomes" id="UP000439983">
    <property type="component" value="Unassembled WGS sequence"/>
</dbReference>
<dbReference type="InterPro" id="IPR036282">
    <property type="entry name" value="Glutathione-S-Trfase_C_sf"/>
</dbReference>
<feature type="domain" description="GST N-terminal" evidence="2">
    <location>
        <begin position="1"/>
        <end position="80"/>
    </location>
</feature>
<dbReference type="PROSITE" id="PS50405">
    <property type="entry name" value="GST_CTER"/>
    <property type="match status" value="1"/>
</dbReference>
<organism evidence="4 5">
    <name type="scientific">Sinorhizobium terangae</name>
    <dbReference type="NCBI Taxonomy" id="110322"/>
    <lineage>
        <taxon>Bacteria</taxon>
        <taxon>Pseudomonadati</taxon>
        <taxon>Pseudomonadota</taxon>
        <taxon>Alphaproteobacteria</taxon>
        <taxon>Hyphomicrobiales</taxon>
        <taxon>Rhizobiaceae</taxon>
        <taxon>Sinorhizobium/Ensifer group</taxon>
        <taxon>Sinorhizobium</taxon>
    </lineage>
</organism>
<dbReference type="Gene3D" id="1.20.1050.10">
    <property type="match status" value="1"/>
</dbReference>
<accession>A0A6N7LMD8</accession>
<dbReference type="CDD" id="cd03057">
    <property type="entry name" value="GST_N_Beta"/>
    <property type="match status" value="1"/>
</dbReference>
<dbReference type="PANTHER" id="PTHR44051">
    <property type="entry name" value="GLUTATHIONE S-TRANSFERASE-RELATED"/>
    <property type="match status" value="1"/>
</dbReference>
<keyword evidence="5" id="KW-1185">Reference proteome</keyword>
<dbReference type="SUPFAM" id="SSF52833">
    <property type="entry name" value="Thioredoxin-like"/>
    <property type="match status" value="1"/>
</dbReference>
<dbReference type="InterPro" id="IPR040079">
    <property type="entry name" value="Glutathione_S-Trfase"/>
</dbReference>
<comment type="similarity">
    <text evidence="1">Belongs to the GST superfamily.</text>
</comment>
<feature type="domain" description="GST C-terminal" evidence="3">
    <location>
        <begin position="86"/>
        <end position="206"/>
    </location>
</feature>
<evidence type="ECO:0000259" key="3">
    <source>
        <dbReference type="PROSITE" id="PS50405"/>
    </source>
</evidence>
<reference evidence="4 5" key="1">
    <citation type="journal article" date="2013" name="Genome Biol.">
        <title>Comparative genomics of the core and accessory genomes of 48 Sinorhizobium strains comprising five genospecies.</title>
        <authorList>
            <person name="Sugawara M."/>
            <person name="Epstein B."/>
            <person name="Badgley B.D."/>
            <person name="Unno T."/>
            <person name="Xu L."/>
            <person name="Reese J."/>
            <person name="Gyaneshwar P."/>
            <person name="Denny R."/>
            <person name="Mudge J."/>
            <person name="Bharti A.K."/>
            <person name="Farmer A.D."/>
            <person name="May G.D."/>
            <person name="Woodward J.E."/>
            <person name="Medigue C."/>
            <person name="Vallenet D."/>
            <person name="Lajus A."/>
            <person name="Rouy Z."/>
            <person name="Martinez-Vaz B."/>
            <person name="Tiffin P."/>
            <person name="Young N.D."/>
            <person name="Sadowsky M.J."/>
        </authorList>
    </citation>
    <scope>NUCLEOTIDE SEQUENCE [LARGE SCALE GENOMIC DNA]</scope>
    <source>
        <strain evidence="4 5">USDA4894</strain>
    </source>
</reference>
<dbReference type="EMBL" id="WITC01000120">
    <property type="protein sequence ID" value="MQX18389.1"/>
    <property type="molecule type" value="Genomic_DNA"/>
</dbReference>
<dbReference type="OrthoDB" id="7583243at2"/>
<gene>
    <name evidence="4" type="ORF">GHK62_27760</name>
</gene>
<dbReference type="RefSeq" id="WP_153442162.1">
    <property type="nucleotide sequence ID" value="NZ_JACIGA010000003.1"/>
</dbReference>
<comment type="caution">
    <text evidence="4">The sequence shown here is derived from an EMBL/GenBank/DDBJ whole genome shotgun (WGS) entry which is preliminary data.</text>
</comment>
<evidence type="ECO:0000313" key="4">
    <source>
        <dbReference type="EMBL" id="MQX18389.1"/>
    </source>
</evidence>
<dbReference type="Pfam" id="PF00043">
    <property type="entry name" value="GST_C"/>
    <property type="match status" value="1"/>
</dbReference>